<dbReference type="Proteomes" id="UP000280960">
    <property type="component" value="Chromosome"/>
</dbReference>
<evidence type="ECO:0000313" key="10">
    <source>
        <dbReference type="Proteomes" id="UP000280960"/>
    </source>
</evidence>
<dbReference type="AlphaFoldDB" id="A0A3G2R3E3"/>
<evidence type="ECO:0000256" key="5">
    <source>
        <dbReference type="ARBA" id="ARBA00023136"/>
    </source>
</evidence>
<protein>
    <recommendedName>
        <fullName evidence="6">UPF0316 protein D2962_03770</fullName>
    </recommendedName>
</protein>
<reference evidence="9 10" key="1">
    <citation type="submission" date="2018-10" db="EMBL/GenBank/DDBJ databases">
        <authorList>
            <person name="Zhang X."/>
        </authorList>
    </citation>
    <scope>NUCLEOTIDE SEQUENCE [LARGE SCALE GENOMIC DNA]</scope>
    <source>
        <strain evidence="9 10">SK-G1</strain>
    </source>
</reference>
<dbReference type="PANTHER" id="PTHR40060:SF1">
    <property type="entry name" value="UPF0316 PROTEIN YEBE"/>
    <property type="match status" value="1"/>
</dbReference>
<evidence type="ECO:0000313" key="9">
    <source>
        <dbReference type="EMBL" id="AYO29845.1"/>
    </source>
</evidence>
<dbReference type="Pfam" id="PF18955">
    <property type="entry name" value="DUF5698"/>
    <property type="match status" value="1"/>
</dbReference>
<evidence type="ECO:0000259" key="7">
    <source>
        <dbReference type="Pfam" id="PF10035"/>
    </source>
</evidence>
<evidence type="ECO:0000256" key="1">
    <source>
        <dbReference type="ARBA" id="ARBA00004651"/>
    </source>
</evidence>
<dbReference type="InterPro" id="IPR022930">
    <property type="entry name" value="UPF0316"/>
</dbReference>
<accession>A0A3G2R3E3</accession>
<dbReference type="HAMAP" id="MF_01515">
    <property type="entry name" value="UPF0316"/>
    <property type="match status" value="1"/>
</dbReference>
<dbReference type="Pfam" id="PF10035">
    <property type="entry name" value="DUF2179"/>
    <property type="match status" value="1"/>
</dbReference>
<comment type="similarity">
    <text evidence="6">Belongs to the UPF0316 family.</text>
</comment>
<evidence type="ECO:0000256" key="2">
    <source>
        <dbReference type="ARBA" id="ARBA00022475"/>
    </source>
</evidence>
<keyword evidence="3 6" id="KW-0812">Transmembrane</keyword>
<comment type="subcellular location">
    <subcellularLocation>
        <location evidence="1 6">Cell membrane</location>
        <topology evidence="1 6">Multi-pass membrane protein</topology>
    </subcellularLocation>
</comment>
<dbReference type="InterPro" id="IPR019264">
    <property type="entry name" value="DUF2179"/>
</dbReference>
<organism evidence="9 10">
    <name type="scientific">Biomaibacter acetigenes</name>
    <dbReference type="NCBI Taxonomy" id="2316383"/>
    <lineage>
        <taxon>Bacteria</taxon>
        <taxon>Bacillati</taxon>
        <taxon>Bacillota</taxon>
        <taxon>Clostridia</taxon>
        <taxon>Thermosediminibacterales</taxon>
        <taxon>Tepidanaerobacteraceae</taxon>
        <taxon>Biomaibacter</taxon>
    </lineage>
</organism>
<dbReference type="InterPro" id="IPR044035">
    <property type="entry name" value="DUF5698"/>
</dbReference>
<gene>
    <name evidence="9" type="ORF">D2962_03770</name>
</gene>
<evidence type="ECO:0000256" key="3">
    <source>
        <dbReference type="ARBA" id="ARBA00022692"/>
    </source>
</evidence>
<dbReference type="EMBL" id="CP033169">
    <property type="protein sequence ID" value="AYO29845.1"/>
    <property type="molecule type" value="Genomic_DNA"/>
</dbReference>
<dbReference type="InterPro" id="IPR015867">
    <property type="entry name" value="N-reg_PII/ATP_PRibTrfase_C"/>
</dbReference>
<dbReference type="Gene3D" id="3.30.70.120">
    <property type="match status" value="1"/>
</dbReference>
<sequence length="173" mass="18928">MLSLLAGYLFIFCARVVDVSLATIRTLMIVRGNRLQAAMIGFFEVIVYITALNRVVGGLNNPANLMAYALGFATGNYVGSFIEEKLAIGLITVQIITRNPAVVENIRQKGFGVTVLEGMGKEGSRQVLMVSLSRKALPFLLDLVEQEDQAAFVTVMDTKVTRGGYFKQTMKAK</sequence>
<feature type="domain" description="DUF2179" evidence="7">
    <location>
        <begin position="111"/>
        <end position="163"/>
    </location>
</feature>
<keyword evidence="5 6" id="KW-0472">Membrane</keyword>
<feature type="domain" description="DUF5698" evidence="8">
    <location>
        <begin position="23"/>
        <end position="79"/>
    </location>
</feature>
<evidence type="ECO:0000256" key="4">
    <source>
        <dbReference type="ARBA" id="ARBA00022989"/>
    </source>
</evidence>
<keyword evidence="4 6" id="KW-1133">Transmembrane helix</keyword>
<keyword evidence="10" id="KW-1185">Reference proteome</keyword>
<dbReference type="GO" id="GO:0005886">
    <property type="term" value="C:plasma membrane"/>
    <property type="evidence" value="ECO:0007669"/>
    <property type="project" value="UniProtKB-SubCell"/>
</dbReference>
<proteinExistence type="inferred from homology"/>
<dbReference type="KEGG" id="bacg:D2962_03770"/>
<dbReference type="CDD" id="cd16381">
    <property type="entry name" value="YitT_C_like_1"/>
    <property type="match status" value="1"/>
</dbReference>
<evidence type="ECO:0000256" key="6">
    <source>
        <dbReference type="HAMAP-Rule" id="MF_01515"/>
    </source>
</evidence>
<name>A0A3G2R3E3_9FIRM</name>
<dbReference type="PANTHER" id="PTHR40060">
    <property type="entry name" value="UPF0316 PROTEIN YEBE"/>
    <property type="match status" value="1"/>
</dbReference>
<evidence type="ECO:0000259" key="8">
    <source>
        <dbReference type="Pfam" id="PF18955"/>
    </source>
</evidence>
<keyword evidence="2 6" id="KW-1003">Cell membrane</keyword>